<reference evidence="2" key="1">
    <citation type="submission" date="2020-04" db="EMBL/GenBank/DDBJ databases">
        <authorList>
            <person name="Neveu A P."/>
        </authorList>
    </citation>
    <scope>NUCLEOTIDE SEQUENCE</scope>
    <source>
        <tissue evidence="2">Whole embryo</tissue>
    </source>
</reference>
<dbReference type="GO" id="GO:0005509">
    <property type="term" value="F:calcium ion binding"/>
    <property type="evidence" value="ECO:0007669"/>
    <property type="project" value="InterPro"/>
</dbReference>
<protein>
    <submittedName>
        <fullName evidence="2">Uncharacterized protein LOC100185292</fullName>
    </submittedName>
</protein>
<gene>
    <name evidence="2" type="primary">LOC100185292</name>
</gene>
<sequence length="200" mass="23411">MGAYNAHFTVESHKQIKNLKPSNPQWIFKHAEACGMPFAEVVRCWRRFVLLGANSKGMLTQQSKIWQSEDKFVQQVLRQLPWNKKHQLSFQSYLKVCAWFKGTEPLIKLKVIYEMLNNGKPITSDILQKILKHVYPDDEQENLEKMADNFVKQADVNKLGYVDEEQFIDFTKKIPFEEFAAVLSFDIIPIQMQNLNLEDD</sequence>
<evidence type="ECO:0000313" key="2">
    <source>
        <dbReference type="EMBL" id="CAB3262928.1"/>
    </source>
</evidence>
<organism evidence="2">
    <name type="scientific">Phallusia mammillata</name>
    <dbReference type="NCBI Taxonomy" id="59560"/>
    <lineage>
        <taxon>Eukaryota</taxon>
        <taxon>Metazoa</taxon>
        <taxon>Chordata</taxon>
        <taxon>Tunicata</taxon>
        <taxon>Ascidiacea</taxon>
        <taxon>Phlebobranchia</taxon>
        <taxon>Ascidiidae</taxon>
        <taxon>Phallusia</taxon>
    </lineage>
</organism>
<dbReference type="InterPro" id="IPR011992">
    <property type="entry name" value="EF-hand-dom_pair"/>
</dbReference>
<evidence type="ECO:0000259" key="1">
    <source>
        <dbReference type="PROSITE" id="PS50222"/>
    </source>
</evidence>
<accession>A0A6F9DIW1</accession>
<dbReference type="AlphaFoldDB" id="A0A6F9DIW1"/>
<dbReference type="PROSITE" id="PS50222">
    <property type="entry name" value="EF_HAND_2"/>
    <property type="match status" value="1"/>
</dbReference>
<feature type="domain" description="EF-hand" evidence="1">
    <location>
        <begin position="142"/>
        <end position="177"/>
    </location>
</feature>
<proteinExistence type="evidence at transcript level"/>
<dbReference type="Gene3D" id="1.10.238.10">
    <property type="entry name" value="EF-hand"/>
    <property type="match status" value="1"/>
</dbReference>
<dbReference type="InterPro" id="IPR002048">
    <property type="entry name" value="EF_hand_dom"/>
</dbReference>
<dbReference type="SUPFAM" id="SSF47473">
    <property type="entry name" value="EF-hand"/>
    <property type="match status" value="1"/>
</dbReference>
<name>A0A6F9DIW1_9ASCI</name>
<dbReference type="EMBL" id="LR787066">
    <property type="protein sequence ID" value="CAB3262928.1"/>
    <property type="molecule type" value="mRNA"/>
</dbReference>